<evidence type="ECO:0000259" key="5">
    <source>
        <dbReference type="Pfam" id="PF25984"/>
    </source>
</evidence>
<dbReference type="RefSeq" id="WP_227572877.1">
    <property type="nucleotide sequence ID" value="NZ_JAJEQT010000001.1"/>
</dbReference>
<dbReference type="Gene3D" id="2.40.30.170">
    <property type="match status" value="1"/>
</dbReference>
<comment type="subcellular location">
    <subcellularLocation>
        <location evidence="1">Cell envelope</location>
    </subcellularLocation>
</comment>
<dbReference type="InterPro" id="IPR050465">
    <property type="entry name" value="UPF0194_transport"/>
</dbReference>
<keyword evidence="2 3" id="KW-0175">Coiled coil</keyword>
<reference evidence="7 8" key="1">
    <citation type="submission" date="2021-10" db="EMBL/GenBank/DDBJ databases">
        <title>Anaerobic single-cell dispensing facilitates the cultivation of human gut bacteria.</title>
        <authorList>
            <person name="Afrizal A."/>
        </authorList>
    </citation>
    <scope>NUCLEOTIDE SEQUENCE [LARGE SCALE GENOMIC DNA]</scope>
    <source>
        <strain evidence="7 8">CLA-AA-H212</strain>
    </source>
</reference>
<organism evidence="7 8">
    <name type="scientific">Coprococcus hominis</name>
    <name type="common">ex Arizal et al. 2022</name>
    <dbReference type="NCBI Taxonomy" id="2881262"/>
    <lineage>
        <taxon>Bacteria</taxon>
        <taxon>Bacillati</taxon>
        <taxon>Bacillota</taxon>
        <taxon>Clostridia</taxon>
        <taxon>Lachnospirales</taxon>
        <taxon>Lachnospiraceae</taxon>
        <taxon>Coprococcus</taxon>
    </lineage>
</organism>
<dbReference type="EMBL" id="JAJEQT010000001">
    <property type="protein sequence ID" value="MCC2217868.1"/>
    <property type="molecule type" value="Genomic_DNA"/>
</dbReference>
<dbReference type="Pfam" id="PF25984">
    <property type="entry name" value="BSH_YknX"/>
    <property type="match status" value="1"/>
</dbReference>
<dbReference type="Gene3D" id="2.40.420.20">
    <property type="match status" value="1"/>
</dbReference>
<evidence type="ECO:0000256" key="1">
    <source>
        <dbReference type="ARBA" id="ARBA00004196"/>
    </source>
</evidence>
<dbReference type="PANTHER" id="PTHR32347:SF14">
    <property type="entry name" value="EFFLUX SYSTEM COMPONENT YKNX-RELATED"/>
    <property type="match status" value="1"/>
</dbReference>
<feature type="domain" description="YknX-like barrel-sandwich hybrid" evidence="5">
    <location>
        <begin position="76"/>
        <end position="203"/>
    </location>
</feature>
<feature type="compositionally biased region" description="Low complexity" evidence="4">
    <location>
        <begin position="196"/>
        <end position="219"/>
    </location>
</feature>
<evidence type="ECO:0000313" key="8">
    <source>
        <dbReference type="Proteomes" id="UP001198495"/>
    </source>
</evidence>
<feature type="compositionally biased region" description="Acidic residues" evidence="4">
    <location>
        <begin position="403"/>
        <end position="451"/>
    </location>
</feature>
<dbReference type="Pfam" id="PF25990">
    <property type="entry name" value="Beta-barrel_YknX"/>
    <property type="match status" value="1"/>
</dbReference>
<feature type="coiled-coil region" evidence="3">
    <location>
        <begin position="99"/>
        <end position="169"/>
    </location>
</feature>
<evidence type="ECO:0000313" key="7">
    <source>
        <dbReference type="EMBL" id="MCC2217868.1"/>
    </source>
</evidence>
<keyword evidence="8" id="KW-1185">Reference proteome</keyword>
<accession>A0ABS8FL56</accession>
<gene>
    <name evidence="7" type="ORF">LKD28_02295</name>
</gene>
<dbReference type="InterPro" id="IPR058636">
    <property type="entry name" value="Beta-barrel_YknX"/>
</dbReference>
<sequence length="491" mass="54115">MKKKGIIILIVVLLVLAGAAGAIYYVLHNKKASNEELVYATKISDLNGGYDLTESRYMGTVESQEVKGVNRDSDKKVKELYVKEEDEVKAGDVLFEYDTESMELQLRQLELELTSINNNIATLNQQIASLTAEKAAAPAEEQLSYSAQIQNLQAQVNQANYDASAKQLEIDRQKLSMENTKVVAPMDGIIKTINENNSTSSSDDDSSNSNSDNGSDSTSNAYITIMAKGDYRIKATASELTVRSMSEGQSMIVRSRVDDSTWTGTVTKIDLEHPDNGNNDGYYMGSSGTTATKYPFYISLDSTDGLMLGQHVYVETDYGQGDVKEGLWLDEYYIMQEDDGAYVWAENAKGYIEKRKIELGEYDENMMRYQILSGLTEDDYIAYPEDRVKEGMKVTHNYEDVMIDDTGDDGVIDDGSYDDGAYDDGSYDDGSIDDGYTDDGYIDGYTDDGILDDGSINNIDDGANMDGIDGSVEEAAPQDESAPDSDSEVVQ</sequence>
<dbReference type="SUPFAM" id="SSF111369">
    <property type="entry name" value="HlyD-like secretion proteins"/>
    <property type="match status" value="1"/>
</dbReference>
<feature type="region of interest" description="Disordered" evidence="4">
    <location>
        <begin position="193"/>
        <end position="219"/>
    </location>
</feature>
<dbReference type="Proteomes" id="UP001198495">
    <property type="component" value="Unassembled WGS sequence"/>
</dbReference>
<feature type="domain" description="YknX-like beta-barrel" evidence="6">
    <location>
        <begin position="232"/>
        <end position="315"/>
    </location>
</feature>
<dbReference type="InterPro" id="IPR058639">
    <property type="entry name" value="BSH_YknX-like"/>
</dbReference>
<evidence type="ECO:0000259" key="6">
    <source>
        <dbReference type="Pfam" id="PF25990"/>
    </source>
</evidence>
<dbReference type="Gene3D" id="2.40.50.100">
    <property type="match status" value="1"/>
</dbReference>
<dbReference type="PANTHER" id="PTHR32347">
    <property type="entry name" value="EFFLUX SYSTEM COMPONENT YKNX-RELATED"/>
    <property type="match status" value="1"/>
</dbReference>
<evidence type="ECO:0000256" key="2">
    <source>
        <dbReference type="ARBA" id="ARBA00023054"/>
    </source>
</evidence>
<proteinExistence type="predicted"/>
<feature type="region of interest" description="Disordered" evidence="4">
    <location>
        <begin position="403"/>
        <end position="491"/>
    </location>
</feature>
<dbReference type="Gene3D" id="1.10.287.470">
    <property type="entry name" value="Helix hairpin bin"/>
    <property type="match status" value="1"/>
</dbReference>
<evidence type="ECO:0000256" key="4">
    <source>
        <dbReference type="SAM" id="MobiDB-lite"/>
    </source>
</evidence>
<name>A0ABS8FL56_9FIRM</name>
<comment type="caution">
    <text evidence="7">The sequence shown here is derived from an EMBL/GenBank/DDBJ whole genome shotgun (WGS) entry which is preliminary data.</text>
</comment>
<feature type="compositionally biased region" description="Acidic residues" evidence="4">
    <location>
        <begin position="481"/>
        <end position="491"/>
    </location>
</feature>
<evidence type="ECO:0000256" key="3">
    <source>
        <dbReference type="SAM" id="Coils"/>
    </source>
</evidence>
<protein>
    <submittedName>
        <fullName evidence="7">Efflux RND transporter periplasmic adaptor subunit</fullName>
    </submittedName>
</protein>